<evidence type="ECO:0000313" key="2">
    <source>
        <dbReference type="EMBL" id="SHM82414.1"/>
    </source>
</evidence>
<dbReference type="OrthoDB" id="5522265at2"/>
<dbReference type="Proteomes" id="UP000184038">
    <property type="component" value="Unassembled WGS sequence"/>
</dbReference>
<proteinExistence type="predicted"/>
<dbReference type="InterPro" id="IPR025714">
    <property type="entry name" value="Methyltranfer_dom"/>
</dbReference>
<dbReference type="Pfam" id="PF13847">
    <property type="entry name" value="Methyltransf_31"/>
    <property type="match status" value="1"/>
</dbReference>
<protein>
    <submittedName>
        <fullName evidence="2">Methyltransferase domain-containing protein</fullName>
    </submittedName>
</protein>
<dbReference type="SUPFAM" id="SSF53335">
    <property type="entry name" value="S-adenosyl-L-methionine-dependent methyltransferases"/>
    <property type="match status" value="1"/>
</dbReference>
<dbReference type="Gene3D" id="3.40.50.150">
    <property type="entry name" value="Vaccinia Virus protein VP39"/>
    <property type="match status" value="1"/>
</dbReference>
<dbReference type="STRING" id="1120996.SAMN02746066_03448"/>
<keyword evidence="2" id="KW-0489">Methyltransferase</keyword>
<dbReference type="EMBL" id="FRCP01000018">
    <property type="protein sequence ID" value="SHM82414.1"/>
    <property type="molecule type" value="Genomic_DNA"/>
</dbReference>
<dbReference type="InterPro" id="IPR050723">
    <property type="entry name" value="CFA/CMAS"/>
</dbReference>
<name>A0A1M7LVZ5_9FIRM</name>
<gene>
    <name evidence="2" type="ORF">SAMN02746066_03448</name>
</gene>
<dbReference type="InterPro" id="IPR029063">
    <property type="entry name" value="SAM-dependent_MTases_sf"/>
</dbReference>
<keyword evidence="3" id="KW-1185">Reference proteome</keyword>
<dbReference type="RefSeq" id="WP_073289643.1">
    <property type="nucleotide sequence ID" value="NZ_FRCP01000018.1"/>
</dbReference>
<dbReference type="AlphaFoldDB" id="A0A1M7LVZ5"/>
<organism evidence="2 3">
    <name type="scientific">Anaerosporobacter mobilis DSM 15930</name>
    <dbReference type="NCBI Taxonomy" id="1120996"/>
    <lineage>
        <taxon>Bacteria</taxon>
        <taxon>Bacillati</taxon>
        <taxon>Bacillota</taxon>
        <taxon>Clostridia</taxon>
        <taxon>Lachnospirales</taxon>
        <taxon>Lachnospiraceae</taxon>
        <taxon>Anaerosporobacter</taxon>
    </lineage>
</organism>
<dbReference type="CDD" id="cd02440">
    <property type="entry name" value="AdoMet_MTases"/>
    <property type="match status" value="1"/>
</dbReference>
<dbReference type="GO" id="GO:0008168">
    <property type="term" value="F:methyltransferase activity"/>
    <property type="evidence" value="ECO:0007669"/>
    <property type="project" value="UniProtKB-KW"/>
</dbReference>
<keyword evidence="2" id="KW-0808">Transferase</keyword>
<evidence type="ECO:0000313" key="3">
    <source>
        <dbReference type="Proteomes" id="UP000184038"/>
    </source>
</evidence>
<reference evidence="2 3" key="1">
    <citation type="submission" date="2016-11" db="EMBL/GenBank/DDBJ databases">
        <authorList>
            <person name="Jaros S."/>
            <person name="Januszkiewicz K."/>
            <person name="Wedrychowicz H."/>
        </authorList>
    </citation>
    <scope>NUCLEOTIDE SEQUENCE [LARGE SCALE GENOMIC DNA]</scope>
    <source>
        <strain evidence="2 3">DSM 15930</strain>
    </source>
</reference>
<dbReference type="PANTHER" id="PTHR43667">
    <property type="entry name" value="CYCLOPROPANE-FATTY-ACYL-PHOSPHOLIPID SYNTHASE"/>
    <property type="match status" value="1"/>
</dbReference>
<evidence type="ECO:0000259" key="1">
    <source>
        <dbReference type="Pfam" id="PF13847"/>
    </source>
</evidence>
<dbReference type="GO" id="GO:0032259">
    <property type="term" value="P:methylation"/>
    <property type="evidence" value="ECO:0007669"/>
    <property type="project" value="UniProtKB-KW"/>
</dbReference>
<sequence>MQKKNTNYNKMAPFYNVITNLISEGGNIRSQRYFLPYINENDKVLNIGCGSVQFNVDIAKKSKNVTSIDIASKMIDIAKKNVTKKNLDHRVKFICNDIMKHTVEKKYDVILVNFMLNTFEWEYAKEVLAYICGLLQEEGILCIADEHVATKPLHKLFQNLFRPSISWIHHIWAGHPIHNIYDYYPVMKTYGYDRVKYKIDKSNVISSSIFKKIK</sequence>
<accession>A0A1M7LVZ5</accession>
<dbReference type="PANTHER" id="PTHR43667:SF2">
    <property type="entry name" value="FATTY ACID C-METHYL TRANSFERASE"/>
    <property type="match status" value="1"/>
</dbReference>
<feature type="domain" description="Methyltransferase" evidence="1">
    <location>
        <begin position="39"/>
        <end position="156"/>
    </location>
</feature>